<gene>
    <name evidence="7" type="ORF">KCU76_g17182</name>
</gene>
<feature type="compositionally biased region" description="Polar residues" evidence="5">
    <location>
        <begin position="13"/>
        <end position="23"/>
    </location>
</feature>
<feature type="non-terminal residue" evidence="7">
    <location>
        <position position="1"/>
    </location>
</feature>
<dbReference type="InterPro" id="IPR000232">
    <property type="entry name" value="HSF_DNA-bd"/>
</dbReference>
<evidence type="ECO:0000313" key="8">
    <source>
        <dbReference type="Proteomes" id="UP000779574"/>
    </source>
</evidence>
<reference evidence="7" key="2">
    <citation type="submission" date="2021-08" db="EMBL/GenBank/DDBJ databases">
        <authorList>
            <person name="Gostincar C."/>
            <person name="Sun X."/>
            <person name="Song Z."/>
            <person name="Gunde-Cimerman N."/>
        </authorList>
    </citation>
    <scope>NUCLEOTIDE SEQUENCE</scope>
    <source>
        <strain evidence="7">EXF-9911</strain>
    </source>
</reference>
<keyword evidence="2" id="KW-0238">DNA-binding</keyword>
<evidence type="ECO:0000313" key="7">
    <source>
        <dbReference type="EMBL" id="KAG9669989.1"/>
    </source>
</evidence>
<dbReference type="GO" id="GO:0043565">
    <property type="term" value="F:sequence-specific DNA binding"/>
    <property type="evidence" value="ECO:0007669"/>
    <property type="project" value="InterPro"/>
</dbReference>
<comment type="subcellular location">
    <subcellularLocation>
        <location evidence="1">Nucleus</location>
    </subcellularLocation>
</comment>
<comment type="caution">
    <text evidence="7">The sequence shown here is derived from an EMBL/GenBank/DDBJ whole genome shotgun (WGS) entry which is preliminary data.</text>
</comment>
<feature type="compositionally biased region" description="Low complexity" evidence="5">
    <location>
        <begin position="30"/>
        <end position="48"/>
    </location>
</feature>
<evidence type="ECO:0000256" key="2">
    <source>
        <dbReference type="ARBA" id="ARBA00023125"/>
    </source>
</evidence>
<feature type="region of interest" description="Disordered" evidence="5">
    <location>
        <begin position="1"/>
        <end position="82"/>
    </location>
</feature>
<comment type="similarity">
    <text evidence="4">Belongs to the HSF family.</text>
</comment>
<dbReference type="FunFam" id="1.10.10.10:FF:000229">
    <property type="entry name" value="HSF-type DNA-binding domain protein"/>
    <property type="match status" value="1"/>
</dbReference>
<name>A0A9P8IZW4_AURME</name>
<feature type="compositionally biased region" description="Polar residues" evidence="5">
    <location>
        <begin position="569"/>
        <end position="586"/>
    </location>
</feature>
<evidence type="ECO:0000256" key="1">
    <source>
        <dbReference type="ARBA" id="ARBA00004123"/>
    </source>
</evidence>
<evidence type="ECO:0000256" key="3">
    <source>
        <dbReference type="ARBA" id="ARBA00023242"/>
    </source>
</evidence>
<feature type="compositionally biased region" description="Pro residues" evidence="5">
    <location>
        <begin position="227"/>
        <end position="240"/>
    </location>
</feature>
<dbReference type="GO" id="GO:0005634">
    <property type="term" value="C:nucleus"/>
    <property type="evidence" value="ECO:0007669"/>
    <property type="project" value="UniProtKB-SubCell"/>
</dbReference>
<evidence type="ECO:0000259" key="6">
    <source>
        <dbReference type="PROSITE" id="PS00434"/>
    </source>
</evidence>
<reference evidence="7" key="1">
    <citation type="journal article" date="2021" name="J Fungi (Basel)">
        <title>Virulence traits and population genomics of the black yeast Aureobasidium melanogenum.</title>
        <authorList>
            <person name="Cernosa A."/>
            <person name="Sun X."/>
            <person name="Gostincar C."/>
            <person name="Fang C."/>
            <person name="Gunde-Cimerman N."/>
            <person name="Song Z."/>
        </authorList>
    </citation>
    <scope>NUCLEOTIDE SEQUENCE</scope>
    <source>
        <strain evidence="7">EXF-9911</strain>
    </source>
</reference>
<dbReference type="PANTHER" id="PTHR10015:SF396">
    <property type="entry name" value="FLOCCULATION SUPPRESSION PROTEIN"/>
    <property type="match status" value="1"/>
</dbReference>
<protein>
    <recommendedName>
        <fullName evidence="6">HSF-type DNA-binding domain-containing protein</fullName>
    </recommendedName>
</protein>
<feature type="region of interest" description="Disordered" evidence="5">
    <location>
        <begin position="218"/>
        <end position="240"/>
    </location>
</feature>
<sequence>MTTVEQPARHIHFSSNYSTQSSALPVPVLTTSAPDSDASPDPMDTSSDNAARDSQNASPRGDKQTMQSANSMDQDSQSNLRNGTVGQHAVGAAAAAQQPKAISAAFIHKLYSMLEDQSIQHLISWSSTNESFVMSPSTEFSKVLASYFKHTNISSFVRQLNMYGFHKVSDVFHTGSPDSPLWEFKHGANNFRRGDLNGLRDIKRRASRHTLIHRDSFSNATPKMTLQPPPPPPPGAPMEPPMPDPVEARLSMLEFNLQDVYARLARSEDAYANLSAKCQMLSEGLARCHYWSGELSSQLLGMVPDQENAIHRDVSALRAEINRNADILRSHEVPHENLQPTRPPYMTAPSYDHGAPVSPRQQAMDASRRPSLQPTSRTSSFRAPMPPHMTASPHRFGSLSGPSGPPSPSSRQPAPPPPPPPTYSTLPPPPAPAPAGQPSLQHRPASPPMNLSRRHTSADIRLQGWNGPPHAIPPPPPPPAHGTSPYSTGGQSSAAWPTSPFRQANNEGQQIRDTLAQYELPRATSRLGSRQTTPPEPPSYANNSSEAGWQLPGPKFSFKGVEASAPGTRRSSMASNVHSLLNPTADSNHERDAEDGPEDRKRKRLG</sequence>
<dbReference type="Pfam" id="PF00447">
    <property type="entry name" value="HSF_DNA-bind"/>
    <property type="match status" value="1"/>
</dbReference>
<dbReference type="PRINTS" id="PR00056">
    <property type="entry name" value="HSFDOMAIN"/>
</dbReference>
<dbReference type="PRINTS" id="PR01217">
    <property type="entry name" value="PRICHEXTENSN"/>
</dbReference>
<feature type="domain" description="HSF-type DNA-binding" evidence="6">
    <location>
        <begin position="144"/>
        <end position="168"/>
    </location>
</feature>
<feature type="compositionally biased region" description="Polar residues" evidence="5">
    <location>
        <begin position="484"/>
        <end position="512"/>
    </location>
</feature>
<feature type="compositionally biased region" description="Pro residues" evidence="5">
    <location>
        <begin position="470"/>
        <end position="480"/>
    </location>
</feature>
<evidence type="ECO:0000256" key="5">
    <source>
        <dbReference type="SAM" id="MobiDB-lite"/>
    </source>
</evidence>
<dbReference type="PANTHER" id="PTHR10015">
    <property type="entry name" value="HEAT SHOCK TRANSCRIPTION FACTOR"/>
    <property type="match status" value="1"/>
</dbReference>
<keyword evidence="3" id="KW-0539">Nucleus</keyword>
<accession>A0A9P8IZW4</accession>
<evidence type="ECO:0000256" key="4">
    <source>
        <dbReference type="RuleBase" id="RU004020"/>
    </source>
</evidence>
<feature type="region of interest" description="Disordered" evidence="5">
    <location>
        <begin position="328"/>
        <end position="606"/>
    </location>
</feature>
<proteinExistence type="inferred from homology"/>
<organism evidence="7 8">
    <name type="scientific">Aureobasidium melanogenum</name>
    <name type="common">Aureobasidium pullulans var. melanogenum</name>
    <dbReference type="NCBI Taxonomy" id="46634"/>
    <lineage>
        <taxon>Eukaryota</taxon>
        <taxon>Fungi</taxon>
        <taxon>Dikarya</taxon>
        <taxon>Ascomycota</taxon>
        <taxon>Pezizomycotina</taxon>
        <taxon>Dothideomycetes</taxon>
        <taxon>Dothideomycetidae</taxon>
        <taxon>Dothideales</taxon>
        <taxon>Saccotheciaceae</taxon>
        <taxon>Aureobasidium</taxon>
    </lineage>
</organism>
<dbReference type="InterPro" id="IPR036388">
    <property type="entry name" value="WH-like_DNA-bd_sf"/>
</dbReference>
<feature type="compositionally biased region" description="Pro residues" evidence="5">
    <location>
        <begin position="403"/>
        <end position="435"/>
    </location>
</feature>
<feature type="compositionally biased region" description="Basic and acidic residues" evidence="5">
    <location>
        <begin position="587"/>
        <end position="600"/>
    </location>
</feature>
<dbReference type="Proteomes" id="UP000779574">
    <property type="component" value="Unassembled WGS sequence"/>
</dbReference>
<dbReference type="Gene3D" id="1.10.10.10">
    <property type="entry name" value="Winged helix-like DNA-binding domain superfamily/Winged helix DNA-binding domain"/>
    <property type="match status" value="1"/>
</dbReference>
<dbReference type="SMART" id="SM00415">
    <property type="entry name" value="HSF"/>
    <property type="match status" value="1"/>
</dbReference>
<dbReference type="OrthoDB" id="60033at2759"/>
<dbReference type="AlphaFoldDB" id="A0A9P8IZW4"/>
<dbReference type="InterPro" id="IPR036390">
    <property type="entry name" value="WH_DNA-bd_sf"/>
</dbReference>
<dbReference type="GO" id="GO:0003700">
    <property type="term" value="F:DNA-binding transcription factor activity"/>
    <property type="evidence" value="ECO:0007669"/>
    <property type="project" value="InterPro"/>
</dbReference>
<dbReference type="EMBL" id="JAHFXF010001322">
    <property type="protein sequence ID" value="KAG9669989.1"/>
    <property type="molecule type" value="Genomic_DNA"/>
</dbReference>
<dbReference type="PROSITE" id="PS00434">
    <property type="entry name" value="HSF_DOMAIN"/>
    <property type="match status" value="1"/>
</dbReference>
<feature type="compositionally biased region" description="Polar residues" evidence="5">
    <location>
        <begin position="52"/>
        <end position="82"/>
    </location>
</feature>
<feature type="compositionally biased region" description="Polar residues" evidence="5">
    <location>
        <begin position="370"/>
        <end position="381"/>
    </location>
</feature>
<dbReference type="SUPFAM" id="SSF46785">
    <property type="entry name" value="Winged helix' DNA-binding domain"/>
    <property type="match status" value="1"/>
</dbReference>